<feature type="compositionally biased region" description="Polar residues" evidence="1">
    <location>
        <begin position="721"/>
        <end position="750"/>
    </location>
</feature>
<evidence type="ECO:0000313" key="4">
    <source>
        <dbReference type="Proteomes" id="UP000095009"/>
    </source>
</evidence>
<sequence length="1175" mass="128427">MADDSNDVNEFLLRIKELGEKTDREDELRAKKLEETILEGRRRRQALKNERTRSLSPEKRLNTFKDATNSTNSSANTGMEYKESFEEGYLKNSSRKEQLLKTKEFLVGPKMAPKQPSETVPATYSKLSNQFGNSIDKPILPKKDFFVSKSPVLIPPSASRKSFAQVNKSKPFTIAENNIKSHSPDSENKIIVGKNKNFLLKSNDFAGNILQKPKPRVPSPSTNLSSDADYDYEKKETSSSKFKNSDNRQYLHNTKPLLHLPEVPKNATPAINAQSNSSSLKKITSADIEPEKRNSSIIENGPETFESSLTEIAALVERSSSPLPLPRRAQEFSPINNSSSLLNDSSSSYPHSLSNIPDLSPVKKTPTVLTRTKYPSPTRGGGSFVQSALKRSGTTLFNSLPIRNSKSVPDFLDGSSLANDLKKSLGEASPVGKMSQAPKSNSENVEQIEERPRLPKRPNVLSRDQNSNPGRFGVKHDISSEGSALESQVLPVLPPRKEVTQMQQIKPVPPPSRFKNISLENKKESFPVIKDDDFKSSNASLGNNQKPSVDKIRELLDARKAQVHKNLKEEPTMVSQKLPNTLGTAKVIISTPSLNSSPIPELISTEFPENDIANTLEQDDAHEDSQSEDHSRLTRSSFSPKNSSGEGSHGIVDSLNRSISQKQPDSRRWKSPVRQTWLESALKKNSPGHQQSPGSPDFSIAGSVKSGLNRSESMVFANRGVSRSPSPTKLNYSSSLSFHGISTSGSPNKSGRSEGSFLTTRGQSSNGISSSTREDKEKIIFSLPNTSDKSLNPSDLSRQVSGLTNYKPPIIDPPVKPSKLSSPKLLPTASSGGVSHGKSTETVSAKLVSPPIFEAKPAILLPGEPIVSKISNNFGSVTPKNPAVLTPPIKPLSLSLQKFEVPASRSPLSNRVSLKPTIVDSKTDQKPKTEDIEAFKRLRTLKPSVSPSRCDIQGNKNEVNNALSKLKSDLKRSNTSQFKSMDEDRNDILSMKGQLRSAKGTNPMDPKGIQISKSGNFRLPNSLVSSSETSPSPTRPAFDDFIPQLSSIIKRGPLAEATYSKISPSLSTPSSPKESPLNFGNLKKSSTFDSAELSESKPLKHLTKGRAKGPQRRLPNSVKVGVSSDPFLKDTINSKSNESVEELKVSKIRGSGSQNRVKMPPAIRSSSRVVSGKFN</sequence>
<feature type="compositionally biased region" description="Polar residues" evidence="1">
    <location>
        <begin position="634"/>
        <end position="646"/>
    </location>
</feature>
<dbReference type="AlphaFoldDB" id="A0A1E3PKY9"/>
<dbReference type="EMBL" id="KV454409">
    <property type="protein sequence ID" value="ODQ66106.1"/>
    <property type="molecule type" value="Genomic_DNA"/>
</dbReference>
<proteinExistence type="predicted"/>
<evidence type="ECO:0000313" key="3">
    <source>
        <dbReference type="EMBL" id="ODQ66106.1"/>
    </source>
</evidence>
<protein>
    <recommendedName>
        <fullName evidence="2">DUF4045 domain-containing protein</fullName>
    </recommendedName>
</protein>
<feature type="domain" description="DUF4045" evidence="2">
    <location>
        <begin position="5"/>
        <end position="506"/>
    </location>
</feature>
<dbReference type="OrthoDB" id="4094355at2759"/>
<dbReference type="Proteomes" id="UP000095009">
    <property type="component" value="Unassembled WGS sequence"/>
</dbReference>
<feature type="region of interest" description="Disordered" evidence="1">
    <location>
        <begin position="209"/>
        <end position="247"/>
    </location>
</feature>
<feature type="compositionally biased region" description="Polar residues" evidence="1">
    <location>
        <begin position="65"/>
        <end position="77"/>
    </location>
</feature>
<accession>A0A1E3PKY9</accession>
<dbReference type="Pfam" id="PF13254">
    <property type="entry name" value="DUF4045"/>
    <property type="match status" value="1"/>
</dbReference>
<feature type="region of interest" description="Disordered" evidence="1">
    <location>
        <begin position="1062"/>
        <end position="1175"/>
    </location>
</feature>
<organism evidence="3 4">
    <name type="scientific">Nadsonia fulvescens var. elongata DSM 6958</name>
    <dbReference type="NCBI Taxonomy" id="857566"/>
    <lineage>
        <taxon>Eukaryota</taxon>
        <taxon>Fungi</taxon>
        <taxon>Dikarya</taxon>
        <taxon>Ascomycota</taxon>
        <taxon>Saccharomycotina</taxon>
        <taxon>Dipodascomycetes</taxon>
        <taxon>Dipodascales</taxon>
        <taxon>Dipodascales incertae sedis</taxon>
        <taxon>Nadsonia</taxon>
    </lineage>
</organism>
<dbReference type="InterPro" id="IPR025118">
    <property type="entry name" value="DUF4045"/>
</dbReference>
<feature type="compositionally biased region" description="Polar residues" evidence="1">
    <location>
        <begin position="756"/>
        <end position="771"/>
    </location>
</feature>
<feature type="region of interest" description="Disordered" evidence="1">
    <location>
        <begin position="591"/>
        <end position="705"/>
    </location>
</feature>
<feature type="compositionally biased region" description="Basic and acidic residues" evidence="1">
    <location>
        <begin position="47"/>
        <end position="63"/>
    </location>
</feature>
<feature type="compositionally biased region" description="Low complexity" evidence="1">
    <location>
        <begin position="1020"/>
        <end position="1036"/>
    </location>
</feature>
<feature type="region of interest" description="Disordered" evidence="1">
    <location>
        <begin position="43"/>
        <end position="79"/>
    </location>
</feature>
<dbReference type="STRING" id="857566.A0A1E3PKY9"/>
<feature type="compositionally biased region" description="Basic residues" evidence="1">
    <location>
        <begin position="1099"/>
        <end position="1111"/>
    </location>
</feature>
<evidence type="ECO:0000259" key="2">
    <source>
        <dbReference type="Pfam" id="PF13254"/>
    </source>
</evidence>
<feature type="region of interest" description="Disordered" evidence="1">
    <location>
        <begin position="968"/>
        <end position="1037"/>
    </location>
</feature>
<feature type="compositionally biased region" description="Polar residues" evidence="1">
    <location>
        <begin position="783"/>
        <end position="804"/>
    </location>
</feature>
<feature type="compositionally biased region" description="Low complexity" evidence="1">
    <location>
        <begin position="817"/>
        <end position="827"/>
    </location>
</feature>
<feature type="compositionally biased region" description="Polar residues" evidence="1">
    <location>
        <begin position="392"/>
        <end position="407"/>
    </location>
</feature>
<keyword evidence="4" id="KW-1185">Reference proteome</keyword>
<gene>
    <name evidence="3" type="ORF">NADFUDRAFT_78750</name>
</gene>
<feature type="compositionally biased region" description="Polar residues" evidence="1">
    <location>
        <begin position="1164"/>
        <end position="1175"/>
    </location>
</feature>
<feature type="compositionally biased region" description="Low complexity" evidence="1">
    <location>
        <begin position="1062"/>
        <end position="1077"/>
    </location>
</feature>
<reference evidence="3 4" key="1">
    <citation type="journal article" date="2016" name="Proc. Natl. Acad. Sci. U.S.A.">
        <title>Comparative genomics of biotechnologically important yeasts.</title>
        <authorList>
            <person name="Riley R."/>
            <person name="Haridas S."/>
            <person name="Wolfe K.H."/>
            <person name="Lopes M.R."/>
            <person name="Hittinger C.T."/>
            <person name="Goeker M."/>
            <person name="Salamov A.A."/>
            <person name="Wisecaver J.H."/>
            <person name="Long T.M."/>
            <person name="Calvey C.H."/>
            <person name="Aerts A.L."/>
            <person name="Barry K.W."/>
            <person name="Choi C."/>
            <person name="Clum A."/>
            <person name="Coughlan A.Y."/>
            <person name="Deshpande S."/>
            <person name="Douglass A.P."/>
            <person name="Hanson S.J."/>
            <person name="Klenk H.-P."/>
            <person name="LaButti K.M."/>
            <person name="Lapidus A."/>
            <person name="Lindquist E.A."/>
            <person name="Lipzen A.M."/>
            <person name="Meier-Kolthoff J.P."/>
            <person name="Ohm R.A."/>
            <person name="Otillar R.P."/>
            <person name="Pangilinan J.L."/>
            <person name="Peng Y."/>
            <person name="Rokas A."/>
            <person name="Rosa C.A."/>
            <person name="Scheuner C."/>
            <person name="Sibirny A.A."/>
            <person name="Slot J.C."/>
            <person name="Stielow J.B."/>
            <person name="Sun H."/>
            <person name="Kurtzman C.P."/>
            <person name="Blackwell M."/>
            <person name="Grigoriev I.V."/>
            <person name="Jeffries T.W."/>
        </authorList>
    </citation>
    <scope>NUCLEOTIDE SEQUENCE [LARGE SCALE GENOMIC DNA]</scope>
    <source>
        <strain evidence="3 4">DSM 6958</strain>
    </source>
</reference>
<feature type="compositionally biased region" description="Basic and acidic residues" evidence="1">
    <location>
        <begin position="231"/>
        <end position="246"/>
    </location>
</feature>
<name>A0A1E3PKY9_9ASCO</name>
<evidence type="ECO:0000256" key="1">
    <source>
        <dbReference type="SAM" id="MobiDB-lite"/>
    </source>
</evidence>
<feature type="compositionally biased region" description="Basic and acidic residues" evidence="1">
    <location>
        <begin position="623"/>
        <end position="632"/>
    </location>
</feature>
<feature type="region of interest" description="Disordered" evidence="1">
    <location>
        <begin position="717"/>
        <end position="841"/>
    </location>
</feature>
<feature type="region of interest" description="Disordered" evidence="1">
    <location>
        <begin position="321"/>
        <end position="495"/>
    </location>
</feature>
<feature type="compositionally biased region" description="Low complexity" evidence="1">
    <location>
        <begin position="333"/>
        <end position="357"/>
    </location>
</feature>